<dbReference type="Proteomes" id="UP000298681">
    <property type="component" value="Unassembled WGS sequence"/>
</dbReference>
<evidence type="ECO:0000313" key="4">
    <source>
        <dbReference type="Proteomes" id="UP000298681"/>
    </source>
</evidence>
<protein>
    <recommendedName>
        <fullName evidence="2">SGNH hydrolase-type esterase domain-containing protein</fullName>
    </recommendedName>
</protein>
<dbReference type="InterPro" id="IPR036514">
    <property type="entry name" value="SGNH_hydro_sf"/>
</dbReference>
<comment type="caution">
    <text evidence="3">The sequence shown here is derived from an EMBL/GenBank/DDBJ whole genome shotgun (WGS) entry which is preliminary data.</text>
</comment>
<name>A0A4Z1REV3_9GAMM</name>
<evidence type="ECO:0000313" key="3">
    <source>
        <dbReference type="EMBL" id="TKS54683.1"/>
    </source>
</evidence>
<dbReference type="SUPFAM" id="SSF52266">
    <property type="entry name" value="SGNH hydrolase"/>
    <property type="match status" value="1"/>
</dbReference>
<accession>A0A4Z1REV3</accession>
<dbReference type="AlphaFoldDB" id="A0A4Z1REV3"/>
<dbReference type="EMBL" id="SPUH01000001">
    <property type="protein sequence ID" value="TKS54683.1"/>
    <property type="molecule type" value="Genomic_DNA"/>
</dbReference>
<evidence type="ECO:0000259" key="2">
    <source>
        <dbReference type="Pfam" id="PF13472"/>
    </source>
</evidence>
<organism evidence="3 4">
    <name type="scientific">Luteimonas yindakuii</name>
    <dbReference type="NCBI Taxonomy" id="2565782"/>
    <lineage>
        <taxon>Bacteria</taxon>
        <taxon>Pseudomonadati</taxon>
        <taxon>Pseudomonadota</taxon>
        <taxon>Gammaproteobacteria</taxon>
        <taxon>Lysobacterales</taxon>
        <taxon>Lysobacteraceae</taxon>
        <taxon>Luteimonas</taxon>
    </lineage>
</organism>
<sequence length="235" mass="25982">MPLFPLRLFRTLLAAALLWAGVAIASVPSTDVPPLDPVSSPAWIEDMARFAAEDAARPPPQRPVVFTGSSSVRMWPDLERAFGDLPVLNRGFGGSQFRDAVHYADEIAIRYRPGRVLIYSGDNDLMSGRSPAQVAADARRFAERVHRELPGTPVAFIAIKPSPLNAHLIDDQREANALIADWARRQPDIDYIDVFTPMLDDAGQPRGELFLDDGLHLNARGYALWREVIGAYLGR</sequence>
<reference evidence="3 4" key="1">
    <citation type="submission" date="2019-01" db="EMBL/GenBank/DDBJ databases">
        <authorList>
            <person name="Zhang S."/>
        </authorList>
    </citation>
    <scope>NUCLEOTIDE SEQUENCE [LARGE SCALE GENOMIC DNA]</scope>
    <source>
        <strain evidence="3 4">1626</strain>
    </source>
</reference>
<feature type="domain" description="SGNH hydrolase-type esterase" evidence="2">
    <location>
        <begin position="73"/>
        <end position="224"/>
    </location>
</feature>
<dbReference type="Pfam" id="PF13472">
    <property type="entry name" value="Lipase_GDSL_2"/>
    <property type="match status" value="1"/>
</dbReference>
<dbReference type="Gene3D" id="3.40.50.1110">
    <property type="entry name" value="SGNH hydrolase"/>
    <property type="match status" value="1"/>
</dbReference>
<keyword evidence="1" id="KW-0732">Signal</keyword>
<dbReference type="InterPro" id="IPR013830">
    <property type="entry name" value="SGNH_hydro"/>
</dbReference>
<dbReference type="CDD" id="cd04502">
    <property type="entry name" value="SGNH_hydrolase_like_7"/>
    <property type="match status" value="1"/>
</dbReference>
<keyword evidence="4" id="KW-1185">Reference proteome</keyword>
<dbReference type="RefSeq" id="WP_134674042.1">
    <property type="nucleotide sequence ID" value="NZ_SPUH01000001.1"/>
</dbReference>
<feature type="chain" id="PRO_5021350703" description="SGNH hydrolase-type esterase domain-containing protein" evidence="1">
    <location>
        <begin position="26"/>
        <end position="235"/>
    </location>
</feature>
<proteinExistence type="predicted"/>
<evidence type="ECO:0000256" key="1">
    <source>
        <dbReference type="SAM" id="SignalP"/>
    </source>
</evidence>
<gene>
    <name evidence="3" type="ORF">E4582_07875</name>
</gene>
<dbReference type="GO" id="GO:0016788">
    <property type="term" value="F:hydrolase activity, acting on ester bonds"/>
    <property type="evidence" value="ECO:0007669"/>
    <property type="project" value="UniProtKB-ARBA"/>
</dbReference>
<feature type="signal peptide" evidence="1">
    <location>
        <begin position="1"/>
        <end position="25"/>
    </location>
</feature>